<keyword evidence="4" id="KW-0472">Membrane</keyword>
<dbReference type="InterPro" id="IPR002994">
    <property type="entry name" value="Surf1/Shy1"/>
</dbReference>
<evidence type="ECO:0000313" key="8">
    <source>
        <dbReference type="Proteomes" id="UP001189429"/>
    </source>
</evidence>
<feature type="region of interest" description="Disordered" evidence="6">
    <location>
        <begin position="429"/>
        <end position="457"/>
    </location>
</feature>
<evidence type="ECO:0000256" key="2">
    <source>
        <dbReference type="ARBA" id="ARBA00022692"/>
    </source>
</evidence>
<comment type="similarity">
    <text evidence="5">Belongs to the SURF1 family.</text>
</comment>
<dbReference type="PANTHER" id="PTHR23427">
    <property type="entry name" value="SURFEIT LOCUS PROTEIN"/>
    <property type="match status" value="1"/>
</dbReference>
<evidence type="ECO:0000256" key="5">
    <source>
        <dbReference type="RuleBase" id="RU363076"/>
    </source>
</evidence>
<evidence type="ECO:0000313" key="7">
    <source>
        <dbReference type="EMBL" id="CAK0814090.1"/>
    </source>
</evidence>
<keyword evidence="2" id="KW-0812">Transmembrane</keyword>
<feature type="compositionally biased region" description="Low complexity" evidence="6">
    <location>
        <begin position="1"/>
        <end position="12"/>
    </location>
</feature>
<organism evidence="7 8">
    <name type="scientific">Prorocentrum cordatum</name>
    <dbReference type="NCBI Taxonomy" id="2364126"/>
    <lineage>
        <taxon>Eukaryota</taxon>
        <taxon>Sar</taxon>
        <taxon>Alveolata</taxon>
        <taxon>Dinophyceae</taxon>
        <taxon>Prorocentrales</taxon>
        <taxon>Prorocentraceae</taxon>
        <taxon>Prorocentrum</taxon>
    </lineage>
</organism>
<dbReference type="InterPro" id="IPR045214">
    <property type="entry name" value="Surf1/Surf4"/>
</dbReference>
<dbReference type="CDD" id="cd06662">
    <property type="entry name" value="SURF1"/>
    <property type="match status" value="1"/>
</dbReference>
<dbReference type="PANTHER" id="PTHR23427:SF2">
    <property type="entry name" value="SURFEIT LOCUS PROTEIN 1"/>
    <property type="match status" value="1"/>
</dbReference>
<dbReference type="Proteomes" id="UP001189429">
    <property type="component" value="Unassembled WGS sequence"/>
</dbReference>
<name>A0ABN9R991_9DINO</name>
<reference evidence="7" key="1">
    <citation type="submission" date="2023-10" db="EMBL/GenBank/DDBJ databases">
        <authorList>
            <person name="Chen Y."/>
            <person name="Shah S."/>
            <person name="Dougan E. K."/>
            <person name="Thang M."/>
            <person name="Chan C."/>
        </authorList>
    </citation>
    <scope>NUCLEOTIDE SEQUENCE [LARGE SCALE GENOMIC DNA]</scope>
</reference>
<keyword evidence="8" id="KW-1185">Reference proteome</keyword>
<comment type="function">
    <text evidence="5">Probably involved in the biogenesis of the COX complex.</text>
</comment>
<dbReference type="PROSITE" id="PS50895">
    <property type="entry name" value="SURF1"/>
    <property type="match status" value="1"/>
</dbReference>
<comment type="subcellular location">
    <subcellularLocation>
        <location evidence="1">Membrane</location>
    </subcellularLocation>
    <subcellularLocation>
        <location evidence="5">Mitochondrion inner membrane</location>
        <topology evidence="5">Multi-pass membrane protein</topology>
    </subcellularLocation>
</comment>
<evidence type="ECO:0000256" key="6">
    <source>
        <dbReference type="SAM" id="MobiDB-lite"/>
    </source>
</evidence>
<evidence type="ECO:0000256" key="4">
    <source>
        <dbReference type="ARBA" id="ARBA00023136"/>
    </source>
</evidence>
<dbReference type="EMBL" id="CAUYUJ010005557">
    <property type="protein sequence ID" value="CAK0814090.1"/>
    <property type="molecule type" value="Genomic_DNA"/>
</dbReference>
<evidence type="ECO:0000256" key="1">
    <source>
        <dbReference type="ARBA" id="ARBA00004370"/>
    </source>
</evidence>
<comment type="caution">
    <text evidence="7">The sequence shown here is derived from an EMBL/GenBank/DDBJ whole genome shotgun (WGS) entry which is preliminary data.</text>
</comment>
<keyword evidence="5" id="KW-0999">Mitochondrion inner membrane</keyword>
<keyword evidence="3" id="KW-1133">Transmembrane helix</keyword>
<feature type="region of interest" description="Disordered" evidence="6">
    <location>
        <begin position="90"/>
        <end position="122"/>
    </location>
</feature>
<keyword evidence="5" id="KW-0496">Mitochondrion</keyword>
<evidence type="ECO:0000256" key="3">
    <source>
        <dbReference type="ARBA" id="ARBA00022989"/>
    </source>
</evidence>
<dbReference type="Pfam" id="PF02104">
    <property type="entry name" value="SURF1"/>
    <property type="match status" value="1"/>
</dbReference>
<feature type="compositionally biased region" description="Low complexity" evidence="6">
    <location>
        <begin position="432"/>
        <end position="451"/>
    </location>
</feature>
<feature type="region of interest" description="Disordered" evidence="6">
    <location>
        <begin position="1"/>
        <end position="32"/>
    </location>
</feature>
<gene>
    <name evidence="7" type="ORF">PCOR1329_LOCUS17785</name>
</gene>
<proteinExistence type="inferred from homology"/>
<sequence>MPSTAGRPGSLPRAPPAGAPAPRAVPGAGGAELLGDLDTRVFEAVEAADLELAAKGRSENISSCGAVLVCDGDGDVLEEHLREQGLDGRAGGEAFDPAAWEPPAPDAGAPGGGAAPPVPAAPAALRISDPGALSGAQAQKDVVVRSRTTTGQVLWPATKEDIEILSQSKLLYPAPYEVEGSVIIRLVRLSDPVTSPVGRTVRNRQFGIRGNERWQLLTMGVVSACLVYGLGFWQLRRMEWKRELIETRRNRLAMAKLPVAGSPYPWTDQVQDWVYRTVEVRGVFDHRREMFVGPRPGTDDTGATNAGFVVVTPLRLEDGSTVLVNRGHLPAERLDVRTRPEVPTWVRVRGILEEGEIANMVGEYARLKNRPDKNQFTYMVAQDLAENAGARNHQECSQAIITATDVLYEDDFQAGVRRIMPFTMKHKEARWRTSSSGPTSTRTSTTPCSGSGWAASS</sequence>
<accession>A0ABN9R991</accession>
<protein>
    <recommendedName>
        <fullName evidence="5">SURF1-like protein</fullName>
    </recommendedName>
</protein>